<dbReference type="RefSeq" id="WP_102589558.1">
    <property type="nucleotide sequence ID" value="NZ_BNAE01000001.1"/>
</dbReference>
<protein>
    <submittedName>
        <fullName evidence="1">Uncharacterized protein</fullName>
    </submittedName>
</protein>
<evidence type="ECO:0000313" key="1">
    <source>
        <dbReference type="EMBL" id="PMR78497.1"/>
    </source>
</evidence>
<dbReference type="Proteomes" id="UP000235547">
    <property type="component" value="Unassembled WGS sequence"/>
</dbReference>
<proteinExistence type="predicted"/>
<sequence>MCADAIKGGQLARSAAMLCRNPAFRLYLDRRKRHKLGLAASQLPDGTHSEQDAREWLCAACRVESRAELDHNPQAAAMFRTIRQRFTHWKTRQGAQP</sequence>
<accession>A0A2N7UDK3</accession>
<organism evidence="1 2">
    <name type="scientific">Halomonas urumqiensis</name>
    <dbReference type="NCBI Taxonomy" id="1684789"/>
    <lineage>
        <taxon>Bacteria</taxon>
        <taxon>Pseudomonadati</taxon>
        <taxon>Pseudomonadota</taxon>
        <taxon>Gammaproteobacteria</taxon>
        <taxon>Oceanospirillales</taxon>
        <taxon>Halomonadaceae</taxon>
        <taxon>Halomonas</taxon>
    </lineage>
</organism>
<dbReference type="OrthoDB" id="6169963at2"/>
<evidence type="ECO:0000313" key="2">
    <source>
        <dbReference type="Proteomes" id="UP000235547"/>
    </source>
</evidence>
<keyword evidence="2" id="KW-1185">Reference proteome</keyword>
<reference evidence="1 2" key="1">
    <citation type="submission" date="2018-01" db="EMBL/GenBank/DDBJ databases">
        <title>Halomonas endophytica sp. nov., isolated from storage liquid in the stems of Populus euphratica.</title>
        <authorList>
            <person name="Chen C."/>
        </authorList>
    </citation>
    <scope>NUCLEOTIDE SEQUENCE [LARGE SCALE GENOMIC DNA]</scope>
    <source>
        <strain evidence="1 2">BZ-SZ-XJ27</strain>
    </source>
</reference>
<gene>
    <name evidence="1" type="ORF">C1H70_17295</name>
</gene>
<comment type="caution">
    <text evidence="1">The sequence shown here is derived from an EMBL/GenBank/DDBJ whole genome shotgun (WGS) entry which is preliminary data.</text>
</comment>
<dbReference type="AlphaFoldDB" id="A0A2N7UDK3"/>
<name>A0A2N7UDK3_9GAMM</name>
<dbReference type="EMBL" id="PNRG01000033">
    <property type="protein sequence ID" value="PMR78497.1"/>
    <property type="molecule type" value="Genomic_DNA"/>
</dbReference>